<accession>A0AAF0I2N6</accession>
<dbReference type="AlphaFoldDB" id="A0AAF0I2N6"/>
<reference evidence="1" key="1">
    <citation type="submission" date="2023-03" db="EMBL/GenBank/DDBJ databases">
        <title>Lomoglobus Profundus gen. nov., sp. nov., a novel member of the phylum Verrucomicrobia, isolated from deep-marine sediment of South China Sea.</title>
        <authorList>
            <person name="Ahmad T."/>
            <person name="Ishaq S.E."/>
            <person name="Wang F."/>
        </authorList>
    </citation>
    <scope>NUCLEOTIDE SEQUENCE</scope>
    <source>
        <strain evidence="1">LMO-M01</strain>
    </source>
</reference>
<proteinExistence type="predicted"/>
<evidence type="ECO:0000313" key="2">
    <source>
        <dbReference type="Proteomes" id="UP001218638"/>
    </source>
</evidence>
<evidence type="ECO:0000313" key="1">
    <source>
        <dbReference type="EMBL" id="WED65848.1"/>
    </source>
</evidence>
<dbReference type="EMBL" id="CP119075">
    <property type="protein sequence ID" value="WED65848.1"/>
    <property type="molecule type" value="Genomic_DNA"/>
</dbReference>
<sequence length="118" mass="12183">MAGFVIDDPQNFGLKARVLLRVIGPALTDQGIAQPLADPVLTLYNSVGEVLRAIDNWSDDADAIALAATMQEVGAFALAPDSLDAAVVLDLPAGAYTLTATSADGSAGIALLEIYLVR</sequence>
<dbReference type="KEGG" id="slom:PXH66_03170"/>
<dbReference type="Proteomes" id="UP001218638">
    <property type="component" value="Chromosome"/>
</dbReference>
<keyword evidence="2" id="KW-1185">Reference proteome</keyword>
<dbReference type="RefSeq" id="WP_330930378.1">
    <property type="nucleotide sequence ID" value="NZ_CP119075.1"/>
</dbReference>
<name>A0AAF0I2N6_9BACT</name>
<gene>
    <name evidence="1" type="ORF">PXH66_03170</name>
</gene>
<organism evidence="1 2">
    <name type="scientific">Synoicihabitans lomoniglobus</name>
    <dbReference type="NCBI Taxonomy" id="2909285"/>
    <lineage>
        <taxon>Bacteria</taxon>
        <taxon>Pseudomonadati</taxon>
        <taxon>Verrucomicrobiota</taxon>
        <taxon>Opitutia</taxon>
        <taxon>Opitutales</taxon>
        <taxon>Opitutaceae</taxon>
        <taxon>Synoicihabitans</taxon>
    </lineage>
</organism>
<protein>
    <submittedName>
        <fullName evidence="1">Uncharacterized protein</fullName>
    </submittedName>
</protein>